<evidence type="ECO:0000313" key="3">
    <source>
        <dbReference type="EMBL" id="KAF2114562.1"/>
    </source>
</evidence>
<dbReference type="GO" id="GO:0000812">
    <property type="term" value="C:Swr1 complex"/>
    <property type="evidence" value="ECO:0007669"/>
    <property type="project" value="InterPro"/>
</dbReference>
<feature type="compositionally biased region" description="Low complexity" evidence="1">
    <location>
        <begin position="439"/>
        <end position="458"/>
    </location>
</feature>
<feature type="transmembrane region" description="Helical" evidence="2">
    <location>
        <begin position="90"/>
        <end position="108"/>
    </location>
</feature>
<gene>
    <name evidence="3" type="ORF">BDV96DRAFT_600527</name>
</gene>
<dbReference type="OrthoDB" id="5421842at2759"/>
<dbReference type="AlphaFoldDB" id="A0A6A5Z552"/>
<keyword evidence="2" id="KW-1133">Transmembrane helix</keyword>
<proteinExistence type="predicted"/>
<name>A0A6A5Z552_9PLEO</name>
<keyword evidence="4" id="KW-1185">Reference proteome</keyword>
<evidence type="ECO:0000256" key="1">
    <source>
        <dbReference type="SAM" id="MobiDB-lite"/>
    </source>
</evidence>
<feature type="compositionally biased region" description="Pro residues" evidence="1">
    <location>
        <begin position="1"/>
        <end position="13"/>
    </location>
</feature>
<dbReference type="PANTHER" id="PTHR28108">
    <property type="entry name" value="SWR1-COMPLEX PROTEIN 3"/>
    <property type="match status" value="1"/>
</dbReference>
<feature type="region of interest" description="Disordered" evidence="1">
    <location>
        <begin position="1"/>
        <end position="20"/>
    </location>
</feature>
<feature type="transmembrane region" description="Helical" evidence="2">
    <location>
        <begin position="52"/>
        <end position="69"/>
    </location>
</feature>
<feature type="compositionally biased region" description="Gly residues" evidence="1">
    <location>
        <begin position="120"/>
        <end position="139"/>
    </location>
</feature>
<feature type="compositionally biased region" description="Gly residues" evidence="1">
    <location>
        <begin position="150"/>
        <end position="168"/>
    </location>
</feature>
<evidence type="ECO:0000313" key="4">
    <source>
        <dbReference type="Proteomes" id="UP000799770"/>
    </source>
</evidence>
<feature type="compositionally biased region" description="Basic and acidic residues" evidence="1">
    <location>
        <begin position="290"/>
        <end position="310"/>
    </location>
</feature>
<dbReference type="GO" id="GO:0140849">
    <property type="term" value="F:ATP-dependent H2AZ histone chaperone activity"/>
    <property type="evidence" value="ECO:0007669"/>
    <property type="project" value="InterPro"/>
</dbReference>
<dbReference type="Proteomes" id="UP000799770">
    <property type="component" value="Unassembled WGS sequence"/>
</dbReference>
<feature type="compositionally biased region" description="Polar residues" evidence="1">
    <location>
        <begin position="388"/>
        <end position="397"/>
    </location>
</feature>
<feature type="compositionally biased region" description="Basic and acidic residues" evidence="1">
    <location>
        <begin position="194"/>
        <end position="275"/>
    </location>
</feature>
<dbReference type="InterPro" id="IPR037651">
    <property type="entry name" value="Swc3"/>
</dbReference>
<reference evidence="3" key="1">
    <citation type="journal article" date="2020" name="Stud. Mycol.">
        <title>101 Dothideomycetes genomes: a test case for predicting lifestyles and emergence of pathogens.</title>
        <authorList>
            <person name="Haridas S."/>
            <person name="Albert R."/>
            <person name="Binder M."/>
            <person name="Bloem J."/>
            <person name="Labutti K."/>
            <person name="Salamov A."/>
            <person name="Andreopoulos B."/>
            <person name="Baker S."/>
            <person name="Barry K."/>
            <person name="Bills G."/>
            <person name="Bluhm B."/>
            <person name="Cannon C."/>
            <person name="Castanera R."/>
            <person name="Culley D."/>
            <person name="Daum C."/>
            <person name="Ezra D."/>
            <person name="Gonzalez J."/>
            <person name="Henrissat B."/>
            <person name="Kuo A."/>
            <person name="Liang C."/>
            <person name="Lipzen A."/>
            <person name="Lutzoni F."/>
            <person name="Magnuson J."/>
            <person name="Mondo S."/>
            <person name="Nolan M."/>
            <person name="Ohm R."/>
            <person name="Pangilinan J."/>
            <person name="Park H.-J."/>
            <person name="Ramirez L."/>
            <person name="Alfaro M."/>
            <person name="Sun H."/>
            <person name="Tritt A."/>
            <person name="Yoshinaga Y."/>
            <person name="Zwiers L.-H."/>
            <person name="Turgeon B."/>
            <person name="Goodwin S."/>
            <person name="Spatafora J."/>
            <person name="Crous P."/>
            <person name="Grigoriev I."/>
        </authorList>
    </citation>
    <scope>NUCLEOTIDE SEQUENCE</scope>
    <source>
        <strain evidence="3">CBS 627.86</strain>
    </source>
</reference>
<feature type="compositionally biased region" description="Basic and acidic residues" evidence="1">
    <location>
        <begin position="419"/>
        <end position="431"/>
    </location>
</feature>
<feature type="region of interest" description="Disordered" evidence="1">
    <location>
        <begin position="118"/>
        <end position="275"/>
    </location>
</feature>
<sequence length="611" mass="66581">MDGQPPPPPPPHGSNPKTTGGGLPDGHYDIFIIPPHSSGGGFLYLPSLKPQWNSFFLGVAVSVSALIIWKSISPTLQQWFYLATSGMNSGGNPVLLLIIVVGFLGWAYGQQFPSAPAAGTGAGGPHGAAGAGATPGSGGYQRAQSPPNGGFPGAGGPRPNGTPGGGWHGQHQQHGAGPHEGGSSWGGSQPDPHAQAEWERAKEDTRKDEERKKKEEADRQARAKAEKEKWEKMRAREREQREREARERIAKERMQKQKEEKERQDRERQAKEAEARAKIEKEIREKLEAEQRAKAAEEAKKKAEEDKKAAEAAAVKAKADSERAERLKAARERAQRDREARLKAEAEKLTTPPNLKAATARRSTTYGGAGGGERLDPYAGSKSPPAPSVTSTHSSPIKATVSPKKNYEKPSASSYVGTEDEHSFRPYDTPKRPPRPPSHHSSVFSESSYAPSQSTSRTTPPPSQRGPYSTSDPDKIQIKAVFLFNDLFPKPVAQLVAGIGNVTDGLILKITTEGMFIDDDIRNIAQREWDVKAWTLKLIETGERQSKHFLRASVRDADGKKYVFIIPPSESWKVALGIQRLRGGSMVRSMGFNQMPPGDMQKVLNTVPPLP</sequence>
<dbReference type="EMBL" id="ML977325">
    <property type="protein sequence ID" value="KAF2114562.1"/>
    <property type="molecule type" value="Genomic_DNA"/>
</dbReference>
<keyword evidence="2" id="KW-0812">Transmembrane</keyword>
<keyword evidence="2" id="KW-0472">Membrane</keyword>
<dbReference type="PANTHER" id="PTHR28108:SF1">
    <property type="entry name" value="SWR1-COMPLEX PROTEIN 3"/>
    <property type="match status" value="1"/>
</dbReference>
<evidence type="ECO:0000256" key="2">
    <source>
        <dbReference type="SAM" id="Phobius"/>
    </source>
</evidence>
<organism evidence="3 4">
    <name type="scientific">Lophiotrema nucula</name>
    <dbReference type="NCBI Taxonomy" id="690887"/>
    <lineage>
        <taxon>Eukaryota</taxon>
        <taxon>Fungi</taxon>
        <taxon>Dikarya</taxon>
        <taxon>Ascomycota</taxon>
        <taxon>Pezizomycotina</taxon>
        <taxon>Dothideomycetes</taxon>
        <taxon>Pleosporomycetidae</taxon>
        <taxon>Pleosporales</taxon>
        <taxon>Lophiotremataceae</taxon>
        <taxon>Lophiotrema</taxon>
    </lineage>
</organism>
<feature type="region of interest" description="Disordered" evidence="1">
    <location>
        <begin position="290"/>
        <end position="472"/>
    </location>
</feature>
<feature type="compositionally biased region" description="Basic and acidic residues" evidence="1">
    <location>
        <begin position="317"/>
        <end position="348"/>
    </location>
</feature>
<accession>A0A6A5Z552</accession>
<protein>
    <submittedName>
        <fullName evidence="3">Uncharacterized protein</fullName>
    </submittedName>
</protein>